<dbReference type="OrthoDB" id="1160166at2"/>
<keyword evidence="1" id="KW-1133">Transmembrane helix</keyword>
<dbReference type="InterPro" id="IPR025495">
    <property type="entry name" value="DUF4386"/>
</dbReference>
<feature type="transmembrane region" description="Helical" evidence="1">
    <location>
        <begin position="87"/>
        <end position="105"/>
    </location>
</feature>
<keyword evidence="3" id="KW-1185">Reference proteome</keyword>
<dbReference type="AlphaFoldDB" id="A0A0S1B0L3"/>
<feature type="transmembrane region" description="Helical" evidence="1">
    <location>
        <begin position="12"/>
        <end position="32"/>
    </location>
</feature>
<dbReference type="PATRIC" id="fig|128780.6.peg.2208"/>
<dbReference type="Pfam" id="PF14329">
    <property type="entry name" value="DUF4386"/>
    <property type="match status" value="1"/>
</dbReference>
<dbReference type="Proteomes" id="UP000061010">
    <property type="component" value="Chromosome"/>
</dbReference>
<protein>
    <submittedName>
        <fullName evidence="2">Membrane protein</fullName>
    </submittedName>
</protein>
<feature type="transmembrane region" description="Helical" evidence="1">
    <location>
        <begin position="52"/>
        <end position="75"/>
    </location>
</feature>
<name>A0A0S1B0L3_9GAMM</name>
<sequence>MPHALHPGGRLAGVLYLIVVVTGIFCLAYVPAQLAGADAGAMLDNVVARQALFKQGVAAFVVEQVAYLLLALVLYRSFQDVSRSAATLMLAFVAMAVPLALAALSHRLQALSLLTDADSAQLLSPEQRQQLAHAALKAYRGGMQLVRVFWGLWLLPLGWLVLRSRRLPRLLGALLVLGGLGYVLDVLAELLVPGYADWWISAHLTLPASVGEIGTCLWLLLFGLRAARPAASRSLAQ</sequence>
<keyword evidence="1" id="KW-0812">Transmembrane</keyword>
<evidence type="ECO:0000256" key="1">
    <source>
        <dbReference type="SAM" id="Phobius"/>
    </source>
</evidence>
<keyword evidence="1" id="KW-0472">Membrane</keyword>
<organism evidence="2 3">
    <name type="scientific">Stenotrophomonas acidaminiphila</name>
    <dbReference type="NCBI Taxonomy" id="128780"/>
    <lineage>
        <taxon>Bacteria</taxon>
        <taxon>Pseudomonadati</taxon>
        <taxon>Pseudomonadota</taxon>
        <taxon>Gammaproteobacteria</taxon>
        <taxon>Lysobacterales</taxon>
        <taxon>Lysobacteraceae</taxon>
        <taxon>Stenotrophomonas</taxon>
    </lineage>
</organism>
<dbReference type="RefSeq" id="WP_054666309.1">
    <property type="nucleotide sequence ID" value="NZ_DAMDNZ010000005.1"/>
</dbReference>
<feature type="transmembrane region" description="Helical" evidence="1">
    <location>
        <begin position="198"/>
        <end position="224"/>
    </location>
</feature>
<feature type="transmembrane region" description="Helical" evidence="1">
    <location>
        <begin position="145"/>
        <end position="162"/>
    </location>
</feature>
<dbReference type="KEGG" id="sacz:AOT14_21920"/>
<gene>
    <name evidence="2" type="ORF">AOT14_21920</name>
</gene>
<proteinExistence type="predicted"/>
<reference evidence="2 3" key="1">
    <citation type="journal article" date="2015" name="Genome Announc.">
        <title>Complete Genome Sequencing of Stenotrophomonas acidaminiphila ZAC14D2_NAIMI4_2, a Multidrug-Resistant Strain Isolated from Sediments of a Polluted River in Mexico, Uncovers New Antibiotic Resistance Genes and a Novel Class-II Lasso Peptide Biosynthesis Gene Cluster.</title>
        <authorList>
            <person name="Vinuesa P."/>
            <person name="Ochoa-Sanchez L.E."/>
        </authorList>
    </citation>
    <scope>NUCLEOTIDE SEQUENCE [LARGE SCALE GENOMIC DNA]</scope>
    <source>
        <strain evidence="2 3">ZAC14D2_NAIMI4_2</strain>
    </source>
</reference>
<evidence type="ECO:0000313" key="2">
    <source>
        <dbReference type="EMBL" id="ALJ28566.1"/>
    </source>
</evidence>
<accession>A0A0S1B0L3</accession>
<evidence type="ECO:0000313" key="3">
    <source>
        <dbReference type="Proteomes" id="UP000061010"/>
    </source>
</evidence>
<dbReference type="EMBL" id="CP012900">
    <property type="protein sequence ID" value="ALJ28566.1"/>
    <property type="molecule type" value="Genomic_DNA"/>
</dbReference>
<feature type="transmembrane region" description="Helical" evidence="1">
    <location>
        <begin position="174"/>
        <end position="192"/>
    </location>
</feature>